<evidence type="ECO:0000313" key="4">
    <source>
        <dbReference type="EMBL" id="MCM3714433.1"/>
    </source>
</evidence>
<evidence type="ECO:0000256" key="1">
    <source>
        <dbReference type="ARBA" id="ARBA00011344"/>
    </source>
</evidence>
<evidence type="ECO:0000259" key="3">
    <source>
        <dbReference type="Pfam" id="PF08281"/>
    </source>
</evidence>
<dbReference type="InterPro" id="IPR014284">
    <property type="entry name" value="RNA_pol_sigma-70_dom"/>
</dbReference>
<organism evidence="4 5">
    <name type="scientific">Halalkalibacter oceani</name>
    <dbReference type="NCBI Taxonomy" id="1653776"/>
    <lineage>
        <taxon>Bacteria</taxon>
        <taxon>Bacillati</taxon>
        <taxon>Bacillota</taxon>
        <taxon>Bacilli</taxon>
        <taxon>Bacillales</taxon>
        <taxon>Bacillaceae</taxon>
        <taxon>Halalkalibacter</taxon>
    </lineage>
</organism>
<dbReference type="Proteomes" id="UP001139179">
    <property type="component" value="Unassembled WGS sequence"/>
</dbReference>
<dbReference type="NCBIfam" id="TIGR02937">
    <property type="entry name" value="sigma70-ECF"/>
    <property type="match status" value="1"/>
</dbReference>
<dbReference type="Pfam" id="PF04542">
    <property type="entry name" value="Sigma70_r2"/>
    <property type="match status" value="1"/>
</dbReference>
<dbReference type="Gene3D" id="1.10.1740.10">
    <property type="match status" value="1"/>
</dbReference>
<dbReference type="Pfam" id="PF08281">
    <property type="entry name" value="Sigma70_r4_2"/>
    <property type="match status" value="1"/>
</dbReference>
<dbReference type="GO" id="GO:0006352">
    <property type="term" value="P:DNA-templated transcription initiation"/>
    <property type="evidence" value="ECO:0007669"/>
    <property type="project" value="InterPro"/>
</dbReference>
<dbReference type="InterPro" id="IPR013249">
    <property type="entry name" value="RNA_pol_sigma70_r4_t2"/>
</dbReference>
<dbReference type="InterPro" id="IPR032710">
    <property type="entry name" value="NTF2-like_dom_sf"/>
</dbReference>
<protein>
    <submittedName>
        <fullName evidence="4">Sigma-70 family RNA polymerase sigma factor</fullName>
    </submittedName>
</protein>
<dbReference type="InterPro" id="IPR013325">
    <property type="entry name" value="RNA_pol_sigma_r2"/>
</dbReference>
<dbReference type="AlphaFoldDB" id="A0A9X2DSH0"/>
<dbReference type="RefSeq" id="WP_251223213.1">
    <property type="nucleotide sequence ID" value="NZ_JAMBOL010000007.1"/>
</dbReference>
<comment type="caution">
    <text evidence="4">The sequence shown here is derived from an EMBL/GenBank/DDBJ whole genome shotgun (WGS) entry which is preliminary data.</text>
</comment>
<comment type="subunit">
    <text evidence="1">Interacts transiently with the RNA polymerase catalytic core formed by RpoA, RpoB, RpoC and RpoZ (2 alpha, 1 beta, 1 beta' and 1 omega subunit) to form the RNA polymerase holoenzyme that can initiate transcription.</text>
</comment>
<feature type="domain" description="RNA polymerase sigma-70 region 2" evidence="2">
    <location>
        <begin position="15"/>
        <end position="78"/>
    </location>
</feature>
<dbReference type="GO" id="GO:0016987">
    <property type="term" value="F:sigma factor activity"/>
    <property type="evidence" value="ECO:0007669"/>
    <property type="project" value="InterPro"/>
</dbReference>
<proteinExistence type="predicted"/>
<name>A0A9X2DSH0_9BACI</name>
<dbReference type="SUPFAM" id="SSF88946">
    <property type="entry name" value="Sigma2 domain of RNA polymerase sigma factors"/>
    <property type="match status" value="1"/>
</dbReference>
<dbReference type="SUPFAM" id="SSF88659">
    <property type="entry name" value="Sigma3 and sigma4 domains of RNA polymerase sigma factors"/>
    <property type="match status" value="1"/>
</dbReference>
<sequence length="288" mass="32262">MNEMTEETEQKAEQFQLHRNHLKAVAYRLLGSAEEAEDAVQEAWFRLQRVELTGIENVKGWLTTVVSRIGLDMLRSRRAGLEVSEEEMFDEMSSDRYMEPEREVLLADAVEEALAIVLQQLKPAERLAFVLHDVFAVPFTEIASIIGKSESAARQLASRARRKVHGKKGQTVAHRTERDTLEAFLTAAYAGDFSTLLSLLDPEVVLRDDRGGEVKVVKGAERLAKEVAGKAQPAQFILVDGKLGLMAARNKTLLYILSFKLKEGIITEVELISDKRRMEKLKLSLLGG</sequence>
<dbReference type="PANTHER" id="PTHR30173">
    <property type="entry name" value="SIGMA 19 FACTOR"/>
    <property type="match status" value="1"/>
</dbReference>
<keyword evidence="5" id="KW-1185">Reference proteome</keyword>
<feature type="domain" description="RNA polymerase sigma factor 70 region 4 type 2" evidence="3">
    <location>
        <begin position="117"/>
        <end position="163"/>
    </location>
</feature>
<reference evidence="4" key="1">
    <citation type="submission" date="2022-05" db="EMBL/GenBank/DDBJ databases">
        <title>Comparative Genomics of Spacecraft Associated Microbes.</title>
        <authorList>
            <person name="Tran M.T."/>
            <person name="Wright A."/>
            <person name="Seuylemezian A."/>
            <person name="Eisen J."/>
            <person name="Coil D."/>
        </authorList>
    </citation>
    <scope>NUCLEOTIDE SEQUENCE</scope>
    <source>
        <strain evidence="4">214.1.1</strain>
    </source>
</reference>
<dbReference type="EMBL" id="JAMBOL010000007">
    <property type="protein sequence ID" value="MCM3714433.1"/>
    <property type="molecule type" value="Genomic_DNA"/>
</dbReference>
<dbReference type="Gene3D" id="1.10.10.10">
    <property type="entry name" value="Winged helix-like DNA-binding domain superfamily/Winged helix DNA-binding domain"/>
    <property type="match status" value="1"/>
</dbReference>
<accession>A0A9X2DSH0</accession>
<dbReference type="SUPFAM" id="SSF54427">
    <property type="entry name" value="NTF2-like"/>
    <property type="match status" value="1"/>
</dbReference>
<dbReference type="GO" id="GO:0003677">
    <property type="term" value="F:DNA binding"/>
    <property type="evidence" value="ECO:0007669"/>
    <property type="project" value="InterPro"/>
</dbReference>
<dbReference type="InterPro" id="IPR007627">
    <property type="entry name" value="RNA_pol_sigma70_r2"/>
</dbReference>
<dbReference type="InterPro" id="IPR052704">
    <property type="entry name" value="ECF_Sigma-70_Domain"/>
</dbReference>
<evidence type="ECO:0000313" key="5">
    <source>
        <dbReference type="Proteomes" id="UP001139179"/>
    </source>
</evidence>
<gene>
    <name evidence="4" type="ORF">M3202_10075</name>
</gene>
<dbReference type="InterPro" id="IPR036388">
    <property type="entry name" value="WH-like_DNA-bd_sf"/>
</dbReference>
<dbReference type="InterPro" id="IPR013324">
    <property type="entry name" value="RNA_pol_sigma_r3/r4-like"/>
</dbReference>
<dbReference type="PANTHER" id="PTHR30173:SF43">
    <property type="entry name" value="ECF RNA POLYMERASE SIGMA FACTOR SIGI-RELATED"/>
    <property type="match status" value="1"/>
</dbReference>
<evidence type="ECO:0000259" key="2">
    <source>
        <dbReference type="Pfam" id="PF04542"/>
    </source>
</evidence>